<dbReference type="Proteomes" id="UP000271889">
    <property type="component" value="Unassembled WGS sequence"/>
</dbReference>
<evidence type="ECO:0000256" key="1">
    <source>
        <dbReference type="SAM" id="Phobius"/>
    </source>
</evidence>
<keyword evidence="3" id="KW-1185">Reference proteome</keyword>
<evidence type="ECO:0000313" key="2">
    <source>
        <dbReference type="EMBL" id="VDK67468.1"/>
    </source>
</evidence>
<accession>A0A3P6TN80</accession>
<keyword evidence="1" id="KW-0812">Transmembrane</keyword>
<evidence type="ECO:0000313" key="3">
    <source>
        <dbReference type="Proteomes" id="UP000271889"/>
    </source>
</evidence>
<organism evidence="2 3">
    <name type="scientific">Cylicostephanus goldi</name>
    <name type="common">Nematode worm</name>
    <dbReference type="NCBI Taxonomy" id="71465"/>
    <lineage>
        <taxon>Eukaryota</taxon>
        <taxon>Metazoa</taxon>
        <taxon>Ecdysozoa</taxon>
        <taxon>Nematoda</taxon>
        <taxon>Chromadorea</taxon>
        <taxon>Rhabditida</taxon>
        <taxon>Rhabditina</taxon>
        <taxon>Rhabditomorpha</taxon>
        <taxon>Strongyloidea</taxon>
        <taxon>Strongylidae</taxon>
        <taxon>Cylicostephanus</taxon>
    </lineage>
</organism>
<proteinExistence type="predicted"/>
<dbReference type="OrthoDB" id="5846215at2759"/>
<gene>
    <name evidence="2" type="ORF">CGOC_LOCUS6320</name>
</gene>
<feature type="transmembrane region" description="Helical" evidence="1">
    <location>
        <begin position="25"/>
        <end position="50"/>
    </location>
</feature>
<keyword evidence="1" id="KW-0472">Membrane</keyword>
<name>A0A3P6TN80_CYLGO</name>
<reference evidence="2 3" key="1">
    <citation type="submission" date="2018-11" db="EMBL/GenBank/DDBJ databases">
        <authorList>
            <consortium name="Pathogen Informatics"/>
        </authorList>
    </citation>
    <scope>NUCLEOTIDE SEQUENCE [LARGE SCALE GENOMIC DNA]</scope>
</reference>
<feature type="non-terminal residue" evidence="2">
    <location>
        <position position="123"/>
    </location>
</feature>
<dbReference type="EMBL" id="UYRV01020376">
    <property type="protein sequence ID" value="VDK67468.1"/>
    <property type="molecule type" value="Genomic_DNA"/>
</dbReference>
<keyword evidence="1" id="KW-1133">Transmembrane helix</keyword>
<dbReference type="AlphaFoldDB" id="A0A3P6TN80"/>
<sequence>MIAHAIIWTTIYFLLIKCPNNIGTVISRLCVTVPCALYLLLILGMSVSGFHFSGKTNMEKEITQQKRDDDPFDYWADIRGFYRTSILTVDYSGAFSGILLFATSRLRPGAKSLNALMLVPLMM</sequence>
<protein>
    <submittedName>
        <fullName evidence="2">Uncharacterized protein</fullName>
    </submittedName>
</protein>